<protein>
    <submittedName>
        <fullName evidence="1">Uncharacterized protein</fullName>
    </submittedName>
</protein>
<comment type="caution">
    <text evidence="1">The sequence shown here is derived from an EMBL/GenBank/DDBJ whole genome shotgun (WGS) entry which is preliminary data.</text>
</comment>
<evidence type="ECO:0000313" key="2">
    <source>
        <dbReference type="Proteomes" id="UP001215598"/>
    </source>
</evidence>
<dbReference type="Proteomes" id="UP001215598">
    <property type="component" value="Unassembled WGS sequence"/>
</dbReference>
<organism evidence="1 2">
    <name type="scientific">Mycena metata</name>
    <dbReference type="NCBI Taxonomy" id="1033252"/>
    <lineage>
        <taxon>Eukaryota</taxon>
        <taxon>Fungi</taxon>
        <taxon>Dikarya</taxon>
        <taxon>Basidiomycota</taxon>
        <taxon>Agaricomycotina</taxon>
        <taxon>Agaricomycetes</taxon>
        <taxon>Agaricomycetidae</taxon>
        <taxon>Agaricales</taxon>
        <taxon>Marasmiineae</taxon>
        <taxon>Mycenaceae</taxon>
        <taxon>Mycena</taxon>
    </lineage>
</organism>
<keyword evidence="2" id="KW-1185">Reference proteome</keyword>
<dbReference type="EMBL" id="JARKIB010000020">
    <property type="protein sequence ID" value="KAJ7768501.1"/>
    <property type="molecule type" value="Genomic_DNA"/>
</dbReference>
<sequence>MALLRTTRSIVSGSAALLMVSDLEFEPGDLDIYSPLSQEESVMTIAEHRLGFLPTSSRTSVFYRSNDAILKVHRLVKSRKSMNVVVVNSENPAAAVFHFHSTVVMNYLSAFGLYCAYPSLTLKDLSVANLPVVLGEIGVRARAEECFDKYRSRGVTFETDVTRLPGHTVHVCRADPECPHTIRSTEDGRGLYKDLIPPTDAETAHFLRHLYSTIWMLGGPTCGATGVYFSNFVASIRAAEITVSSFQAKQSNTDAKTSTKEQIRIGIE</sequence>
<gene>
    <name evidence="1" type="ORF">B0H16DRAFT_1308003</name>
</gene>
<accession>A0AAD7JND1</accession>
<evidence type="ECO:0000313" key="1">
    <source>
        <dbReference type="EMBL" id="KAJ7768501.1"/>
    </source>
</evidence>
<reference evidence="1" key="1">
    <citation type="submission" date="2023-03" db="EMBL/GenBank/DDBJ databases">
        <title>Massive genome expansion in bonnet fungi (Mycena s.s.) driven by repeated elements and novel gene families across ecological guilds.</title>
        <authorList>
            <consortium name="Lawrence Berkeley National Laboratory"/>
            <person name="Harder C.B."/>
            <person name="Miyauchi S."/>
            <person name="Viragh M."/>
            <person name="Kuo A."/>
            <person name="Thoen E."/>
            <person name="Andreopoulos B."/>
            <person name="Lu D."/>
            <person name="Skrede I."/>
            <person name="Drula E."/>
            <person name="Henrissat B."/>
            <person name="Morin E."/>
            <person name="Kohler A."/>
            <person name="Barry K."/>
            <person name="LaButti K."/>
            <person name="Morin E."/>
            <person name="Salamov A."/>
            <person name="Lipzen A."/>
            <person name="Mereny Z."/>
            <person name="Hegedus B."/>
            <person name="Baldrian P."/>
            <person name="Stursova M."/>
            <person name="Weitz H."/>
            <person name="Taylor A."/>
            <person name="Grigoriev I.V."/>
            <person name="Nagy L.G."/>
            <person name="Martin F."/>
            <person name="Kauserud H."/>
        </authorList>
    </citation>
    <scope>NUCLEOTIDE SEQUENCE</scope>
    <source>
        <strain evidence="1">CBHHK182m</strain>
    </source>
</reference>
<proteinExistence type="predicted"/>
<name>A0AAD7JND1_9AGAR</name>
<dbReference type="AlphaFoldDB" id="A0AAD7JND1"/>